<dbReference type="AlphaFoldDB" id="A0A1H4T2I0"/>
<evidence type="ECO:0000256" key="2">
    <source>
        <dbReference type="ARBA" id="ARBA00007261"/>
    </source>
</evidence>
<sequence length="442" mass="48256">MVETVPVAENATLATAASPARNIRKTTLPNGLLVLTESMPHMRSVSVGVWIGTGSRDEQPAENGLSHFVEHMVFKGTTSRTAKQIARETDAIGGNLDAFTGKETICFNIKVLDTNVEPAMEILADLVLNPTFAPDDIAREQSVVLEEIKMDEDNPDYLVHEIHTANFWKNDPLARSILGTAETVSSFDETAVRAFHTSRFVPSNVIVSAAGHLKHDEMIALVEKHFGALAPAGEDKLVRFPAPKATPHITLKKKKSLEQVQICLGVPAPAVDSPDRYVLYLLNSILGGGMSSRLFQSVREDAGLAYSIYSELSPYRDTGALSVYAGTSIEKTPEMVRLIIEEFRKLKTEPIGEDELERAKNQSKGNIVLGLESSSARMGNLARQQMYYGRFNTVDEIIADVDRVTPADVQRVANQLLVGDSISLTLLGNLGDLKITRADLAC</sequence>
<accession>A0A1H4T2I0</accession>
<dbReference type="FunFam" id="3.30.830.10:FF:000008">
    <property type="entry name" value="Mitochondrial-processing peptidase subunit beta"/>
    <property type="match status" value="1"/>
</dbReference>
<comment type="similarity">
    <text evidence="2 3">Belongs to the peptidase M16 family.</text>
</comment>
<dbReference type="GO" id="GO:0004222">
    <property type="term" value="F:metalloendopeptidase activity"/>
    <property type="evidence" value="ECO:0007669"/>
    <property type="project" value="InterPro"/>
</dbReference>
<dbReference type="RefSeq" id="WP_074655361.1">
    <property type="nucleotide sequence ID" value="NZ_FNSD01000001.1"/>
</dbReference>
<protein>
    <submittedName>
        <fullName evidence="6">Predicted Zn-dependent peptidase</fullName>
    </submittedName>
</protein>
<gene>
    <name evidence="6" type="ORF">SAMN05443244_3628</name>
</gene>
<dbReference type="OrthoDB" id="9811314at2"/>
<dbReference type="PROSITE" id="PS00143">
    <property type="entry name" value="INSULINASE"/>
    <property type="match status" value="1"/>
</dbReference>
<feature type="domain" description="Peptidase M16 N-terminal" evidence="4">
    <location>
        <begin position="34"/>
        <end position="180"/>
    </location>
</feature>
<dbReference type="Pfam" id="PF05193">
    <property type="entry name" value="Peptidase_M16_C"/>
    <property type="match status" value="1"/>
</dbReference>
<dbReference type="GO" id="GO:0006508">
    <property type="term" value="P:proteolysis"/>
    <property type="evidence" value="ECO:0007669"/>
    <property type="project" value="InterPro"/>
</dbReference>
<evidence type="ECO:0000256" key="1">
    <source>
        <dbReference type="ARBA" id="ARBA00001947"/>
    </source>
</evidence>
<name>A0A1H4T2I0_9BACT</name>
<dbReference type="InterPro" id="IPR007863">
    <property type="entry name" value="Peptidase_M16_C"/>
</dbReference>
<dbReference type="Gene3D" id="3.30.830.10">
    <property type="entry name" value="Metalloenzyme, LuxS/M16 peptidase-like"/>
    <property type="match status" value="2"/>
</dbReference>
<dbReference type="Proteomes" id="UP000182409">
    <property type="component" value="Unassembled WGS sequence"/>
</dbReference>
<evidence type="ECO:0000259" key="4">
    <source>
        <dbReference type="Pfam" id="PF00675"/>
    </source>
</evidence>
<feature type="domain" description="Peptidase M16 C-terminal" evidence="5">
    <location>
        <begin position="188"/>
        <end position="362"/>
    </location>
</feature>
<dbReference type="GO" id="GO:0046872">
    <property type="term" value="F:metal ion binding"/>
    <property type="evidence" value="ECO:0007669"/>
    <property type="project" value="InterPro"/>
</dbReference>
<evidence type="ECO:0000256" key="3">
    <source>
        <dbReference type="RuleBase" id="RU004447"/>
    </source>
</evidence>
<dbReference type="EMBL" id="FNSD01000001">
    <property type="protein sequence ID" value="SEC50685.1"/>
    <property type="molecule type" value="Genomic_DNA"/>
</dbReference>
<dbReference type="InterPro" id="IPR050361">
    <property type="entry name" value="MPP/UQCRC_Complex"/>
</dbReference>
<dbReference type="SUPFAM" id="SSF63411">
    <property type="entry name" value="LuxS/MPP-like metallohydrolase"/>
    <property type="match status" value="2"/>
</dbReference>
<dbReference type="InterPro" id="IPR001431">
    <property type="entry name" value="Pept_M16_Zn_BS"/>
</dbReference>
<evidence type="ECO:0000313" key="6">
    <source>
        <dbReference type="EMBL" id="SEC50685.1"/>
    </source>
</evidence>
<proteinExistence type="inferred from homology"/>
<evidence type="ECO:0000259" key="5">
    <source>
        <dbReference type="Pfam" id="PF05193"/>
    </source>
</evidence>
<comment type="cofactor">
    <cofactor evidence="1">
        <name>Zn(2+)</name>
        <dbReference type="ChEBI" id="CHEBI:29105"/>
    </cofactor>
</comment>
<dbReference type="PANTHER" id="PTHR11851">
    <property type="entry name" value="METALLOPROTEASE"/>
    <property type="match status" value="1"/>
</dbReference>
<evidence type="ECO:0000313" key="7">
    <source>
        <dbReference type="Proteomes" id="UP000182409"/>
    </source>
</evidence>
<dbReference type="InterPro" id="IPR011249">
    <property type="entry name" value="Metalloenz_LuxS/M16"/>
</dbReference>
<reference evidence="6 7" key="1">
    <citation type="submission" date="2016-10" db="EMBL/GenBank/DDBJ databases">
        <authorList>
            <person name="de Groot N.N."/>
        </authorList>
    </citation>
    <scope>NUCLEOTIDE SEQUENCE [LARGE SCALE GENOMIC DNA]</scope>
    <source>
        <strain evidence="6 7">AB35.6</strain>
    </source>
</reference>
<organism evidence="6 7">
    <name type="scientific">Terriglobus roseus</name>
    <dbReference type="NCBI Taxonomy" id="392734"/>
    <lineage>
        <taxon>Bacteria</taxon>
        <taxon>Pseudomonadati</taxon>
        <taxon>Acidobacteriota</taxon>
        <taxon>Terriglobia</taxon>
        <taxon>Terriglobales</taxon>
        <taxon>Acidobacteriaceae</taxon>
        <taxon>Terriglobus</taxon>
    </lineage>
</organism>
<dbReference type="InterPro" id="IPR011765">
    <property type="entry name" value="Pept_M16_N"/>
</dbReference>
<dbReference type="PANTHER" id="PTHR11851:SF49">
    <property type="entry name" value="MITOCHONDRIAL-PROCESSING PEPTIDASE SUBUNIT ALPHA"/>
    <property type="match status" value="1"/>
</dbReference>
<dbReference type="Pfam" id="PF00675">
    <property type="entry name" value="Peptidase_M16"/>
    <property type="match status" value="1"/>
</dbReference>